<reference evidence="6" key="1">
    <citation type="submission" date="2023-06" db="EMBL/GenBank/DDBJ databases">
        <title>Genome-scale phylogeny and comparative genomics of the fungal order Sordariales.</title>
        <authorList>
            <consortium name="Lawrence Berkeley National Laboratory"/>
            <person name="Hensen N."/>
            <person name="Bonometti L."/>
            <person name="Westerberg I."/>
            <person name="Brannstrom I.O."/>
            <person name="Guillou S."/>
            <person name="Cros-Aarteil S."/>
            <person name="Calhoun S."/>
            <person name="Haridas S."/>
            <person name="Kuo A."/>
            <person name="Mondo S."/>
            <person name="Pangilinan J."/>
            <person name="Riley R."/>
            <person name="LaButti K."/>
            <person name="Andreopoulos B."/>
            <person name="Lipzen A."/>
            <person name="Chen C."/>
            <person name="Yanf M."/>
            <person name="Daum C."/>
            <person name="Ng V."/>
            <person name="Clum A."/>
            <person name="Steindorff A."/>
            <person name="Ohm R."/>
            <person name="Martin F."/>
            <person name="Silar P."/>
            <person name="Natvig D."/>
            <person name="Lalanne C."/>
            <person name="Gautier V."/>
            <person name="Ament-velasquez S.L."/>
            <person name="Kruys A."/>
            <person name="Hutchinson M.I."/>
            <person name="Powell A.J."/>
            <person name="Barry K."/>
            <person name="Miller A.N."/>
            <person name="Grigoriev I.V."/>
            <person name="Debuchy R."/>
            <person name="Gladieux P."/>
            <person name="Thoren M.H."/>
            <person name="Johannesson H."/>
        </authorList>
    </citation>
    <scope>NUCLEOTIDE SEQUENCE</scope>
    <source>
        <strain evidence="6">SMH3187-1</strain>
    </source>
</reference>
<organism evidence="6 7">
    <name type="scientific">Schizothecium vesticola</name>
    <dbReference type="NCBI Taxonomy" id="314040"/>
    <lineage>
        <taxon>Eukaryota</taxon>
        <taxon>Fungi</taxon>
        <taxon>Dikarya</taxon>
        <taxon>Ascomycota</taxon>
        <taxon>Pezizomycotina</taxon>
        <taxon>Sordariomycetes</taxon>
        <taxon>Sordariomycetidae</taxon>
        <taxon>Sordariales</taxon>
        <taxon>Schizotheciaceae</taxon>
        <taxon>Schizothecium</taxon>
    </lineage>
</organism>
<accession>A0AA40EQY3</accession>
<dbReference type="Pfam" id="PF00128">
    <property type="entry name" value="Alpha-amylase"/>
    <property type="match status" value="1"/>
</dbReference>
<evidence type="ECO:0000259" key="5">
    <source>
        <dbReference type="SMART" id="SM00642"/>
    </source>
</evidence>
<dbReference type="InterPro" id="IPR017853">
    <property type="entry name" value="GH"/>
</dbReference>
<dbReference type="GO" id="GO:0005987">
    <property type="term" value="P:sucrose catabolic process"/>
    <property type="evidence" value="ECO:0007669"/>
    <property type="project" value="TreeGrafter"/>
</dbReference>
<evidence type="ECO:0000256" key="2">
    <source>
        <dbReference type="ARBA" id="ARBA00022801"/>
    </source>
</evidence>
<dbReference type="SUPFAM" id="SSF51445">
    <property type="entry name" value="(Trans)glycosidases"/>
    <property type="match status" value="1"/>
</dbReference>
<dbReference type="Gene3D" id="2.60.40.1180">
    <property type="entry name" value="Golgi alpha-mannosidase II"/>
    <property type="match status" value="1"/>
</dbReference>
<evidence type="ECO:0000256" key="3">
    <source>
        <dbReference type="ARBA" id="ARBA00023295"/>
    </source>
</evidence>
<protein>
    <submittedName>
        <fullName evidence="6">Alpha-glucosidase</fullName>
    </submittedName>
</protein>
<dbReference type="InterPro" id="IPR032091">
    <property type="entry name" value="Malt_amylase-like_C"/>
</dbReference>
<dbReference type="InterPro" id="IPR013780">
    <property type="entry name" value="Glyco_hydro_b"/>
</dbReference>
<dbReference type="Pfam" id="PF16657">
    <property type="entry name" value="Malt_amylase_C"/>
    <property type="match status" value="1"/>
</dbReference>
<evidence type="ECO:0000313" key="6">
    <source>
        <dbReference type="EMBL" id="KAK0743871.1"/>
    </source>
</evidence>
<dbReference type="GO" id="GO:0004574">
    <property type="term" value="F:oligo-1,6-glucosidase activity"/>
    <property type="evidence" value="ECO:0007669"/>
    <property type="project" value="TreeGrafter"/>
</dbReference>
<evidence type="ECO:0000256" key="1">
    <source>
        <dbReference type="ARBA" id="ARBA00008061"/>
    </source>
</evidence>
<dbReference type="GO" id="GO:0033934">
    <property type="term" value="F:glucan 1,4-alpha-maltotriohydrolase activity"/>
    <property type="evidence" value="ECO:0007669"/>
    <property type="project" value="TreeGrafter"/>
</dbReference>
<dbReference type="SUPFAM" id="SSF51011">
    <property type="entry name" value="Glycosyl hydrolase domain"/>
    <property type="match status" value="1"/>
</dbReference>
<name>A0AA40EQY3_9PEZI</name>
<keyword evidence="4" id="KW-0462">Maltose metabolism</keyword>
<comment type="caution">
    <text evidence="6">The sequence shown here is derived from an EMBL/GenBank/DDBJ whole genome shotgun (WGS) entry which is preliminary data.</text>
</comment>
<dbReference type="CDD" id="cd11333">
    <property type="entry name" value="AmyAc_SI_OligoGlu_DGase"/>
    <property type="match status" value="1"/>
</dbReference>
<comment type="similarity">
    <text evidence="1">Belongs to the glycosyl hydrolase 13 family.</text>
</comment>
<dbReference type="GO" id="GO:0000025">
    <property type="term" value="P:maltose catabolic process"/>
    <property type="evidence" value="ECO:0007669"/>
    <property type="project" value="TreeGrafter"/>
</dbReference>
<dbReference type="InterPro" id="IPR045857">
    <property type="entry name" value="O16G_dom_2"/>
</dbReference>
<dbReference type="PANTHER" id="PTHR10357">
    <property type="entry name" value="ALPHA-AMYLASE FAMILY MEMBER"/>
    <property type="match status" value="1"/>
</dbReference>
<gene>
    <name evidence="6" type="ORF">B0T18DRAFT_481898</name>
</gene>
<dbReference type="GO" id="GO:0004556">
    <property type="term" value="F:alpha-amylase activity"/>
    <property type="evidence" value="ECO:0007669"/>
    <property type="project" value="TreeGrafter"/>
</dbReference>
<dbReference type="GO" id="GO:0004575">
    <property type="term" value="F:sucrose alpha-glucosidase activity"/>
    <property type="evidence" value="ECO:0007669"/>
    <property type="project" value="TreeGrafter"/>
</dbReference>
<proteinExistence type="inferred from homology"/>
<dbReference type="Gene3D" id="3.90.400.10">
    <property type="entry name" value="Oligo-1,6-glucosidase, Domain 2"/>
    <property type="match status" value="1"/>
</dbReference>
<evidence type="ECO:0000313" key="7">
    <source>
        <dbReference type="Proteomes" id="UP001172155"/>
    </source>
</evidence>
<sequence>MTVVVSCYALSRLAEQKSTWWKDAVVYQIFVSSFKDTNGDGYGDLRGVIEKLEYMIDLGINIVWLSPIFDSPMYDMGYDTADYYRINPIFGDMEDFDNLLEQAHQRGLRIILDIALNHTSSEHVWFKRSVKAAKGGDEYFKDFYIWGDPIVDEDRNRRPPSNWESVFEGCMWEWVPEIQKYYLHVFGRAQPDVNWENPNLRNELWKVLRFWLDKGVDGFRLDAINCMSKVRNQDLCAQRPGKPTVSGWPDAPISTPNRFEQKANEMFANGPRIHEYLKEMHQQVFARYDALSLGEMSCGITPELGQDFIARDPNEQQLDLILHFEHVELDCVDGDKWVLRDWELPELKAAVSKWQTCMAEAGGWDTIWIENHDQPRGASRFCKDAERGQLNAAKLLAIWLFTLQGTVIIFQGQELGMTNPEEFSEEMIRDIETRIYWDVAHADLALGGGDHKLEMAKKAITSKGRDASRIPIPWNSNHETSGGFTDNSAKPWLPIHPHFATLCAEAQRRNPASVWTFYRDMIRLRRQHPGLIYGTYQLVDEHHPSVFAYTRIHGGNFYLIVLNFGREYVEWEVPQAHGRGWVPIKLTSDYEPLGLEVTKLRLGPYDGVICKRESCKAANGDSESDIV</sequence>
<dbReference type="SMART" id="SM00642">
    <property type="entry name" value="Aamy"/>
    <property type="match status" value="1"/>
</dbReference>
<keyword evidence="2" id="KW-0378">Hydrolase</keyword>
<dbReference type="FunFam" id="3.20.20.80:FF:000064">
    <property type="entry name" value="Oligo-1,6-glucosidase"/>
    <property type="match status" value="1"/>
</dbReference>
<dbReference type="InterPro" id="IPR006047">
    <property type="entry name" value="GH13_cat_dom"/>
</dbReference>
<keyword evidence="3" id="KW-0326">Glycosidase</keyword>
<dbReference type="EMBL" id="JAUKUD010000005">
    <property type="protein sequence ID" value="KAK0743871.1"/>
    <property type="molecule type" value="Genomic_DNA"/>
</dbReference>
<feature type="domain" description="Glycosyl hydrolase family 13 catalytic" evidence="5">
    <location>
        <begin position="28"/>
        <end position="469"/>
    </location>
</feature>
<dbReference type="Gene3D" id="3.20.20.80">
    <property type="entry name" value="Glycosidases"/>
    <property type="match status" value="1"/>
</dbReference>
<evidence type="ECO:0000256" key="4">
    <source>
        <dbReference type="ARBA" id="ARBA00026248"/>
    </source>
</evidence>
<dbReference type="Proteomes" id="UP001172155">
    <property type="component" value="Unassembled WGS sequence"/>
</dbReference>
<keyword evidence="7" id="KW-1185">Reference proteome</keyword>
<dbReference type="AlphaFoldDB" id="A0AA40EQY3"/>
<dbReference type="PANTHER" id="PTHR10357:SF232">
    <property type="entry name" value="GLYCOSYL HYDROLASE FAMILY 13 CATALYTIC DOMAIN-CONTAINING PROTEIN"/>
    <property type="match status" value="1"/>
</dbReference>